<dbReference type="InterPro" id="IPR051396">
    <property type="entry name" value="Bact_Antivir_Def_Nuclease"/>
</dbReference>
<evidence type="ECO:0000313" key="2">
    <source>
        <dbReference type="EMBL" id="PRO70126.1"/>
    </source>
</evidence>
<dbReference type="EMBL" id="PVNO01000010">
    <property type="protein sequence ID" value="PRO70126.1"/>
    <property type="molecule type" value="Genomic_DNA"/>
</dbReference>
<dbReference type="InterPro" id="IPR027417">
    <property type="entry name" value="P-loop_NTPase"/>
</dbReference>
<evidence type="ECO:0000259" key="1">
    <source>
        <dbReference type="Pfam" id="PF13304"/>
    </source>
</evidence>
<dbReference type="PANTHER" id="PTHR43581:SF4">
    <property type="entry name" value="ATP_GTP PHOSPHATASE"/>
    <property type="match status" value="1"/>
</dbReference>
<dbReference type="InterPro" id="IPR003959">
    <property type="entry name" value="ATPase_AAA_core"/>
</dbReference>
<dbReference type="SUPFAM" id="SSF52540">
    <property type="entry name" value="P-loop containing nucleoside triphosphate hydrolases"/>
    <property type="match status" value="1"/>
</dbReference>
<organism evidence="2 3">
    <name type="scientific">Alteromonas gracilis</name>
    <dbReference type="NCBI Taxonomy" id="1479524"/>
    <lineage>
        <taxon>Bacteria</taxon>
        <taxon>Pseudomonadati</taxon>
        <taxon>Pseudomonadota</taxon>
        <taxon>Gammaproteobacteria</taxon>
        <taxon>Alteromonadales</taxon>
        <taxon>Alteromonadaceae</taxon>
        <taxon>Alteromonas/Salinimonas group</taxon>
        <taxon>Alteromonas</taxon>
    </lineage>
</organism>
<evidence type="ECO:0000313" key="3">
    <source>
        <dbReference type="Proteomes" id="UP000239539"/>
    </source>
</evidence>
<protein>
    <recommendedName>
        <fullName evidence="1">ATPase AAA-type core domain-containing protein</fullName>
    </recommendedName>
</protein>
<dbReference type="Proteomes" id="UP000239539">
    <property type="component" value="Unassembled WGS sequence"/>
</dbReference>
<name>A0ABX5CV01_9ALTE</name>
<feature type="domain" description="ATPase AAA-type core" evidence="1">
    <location>
        <begin position="27"/>
        <end position="314"/>
    </location>
</feature>
<dbReference type="Gene3D" id="3.40.50.300">
    <property type="entry name" value="P-loop containing nucleotide triphosphate hydrolases"/>
    <property type="match status" value="1"/>
</dbReference>
<dbReference type="PANTHER" id="PTHR43581">
    <property type="entry name" value="ATP/GTP PHOSPHATASE"/>
    <property type="match status" value="1"/>
</dbReference>
<reference evidence="3" key="1">
    <citation type="journal article" date="2020" name="Int. J. Syst. Evol. Microbiol.">
        <title>Alteromonas alba sp. nov., a marine bacterium isolated from the seawater of the West Pacific Ocean.</title>
        <authorList>
            <person name="Sun C."/>
            <person name="Wu Y.-H."/>
            <person name="Xamxidin M."/>
            <person name="Cheng H."/>
            <person name="Xu X.-W."/>
        </authorList>
    </citation>
    <scope>NUCLEOTIDE SEQUENCE [LARGE SCALE GENOMIC DNA]</scope>
    <source>
        <strain evidence="3">9a2</strain>
    </source>
</reference>
<proteinExistence type="predicted"/>
<gene>
    <name evidence="2" type="ORF">C6Y39_04495</name>
</gene>
<accession>A0ABX5CV01</accession>
<keyword evidence="3" id="KW-1185">Reference proteome</keyword>
<comment type="caution">
    <text evidence="2">The sequence shown here is derived from an EMBL/GenBank/DDBJ whole genome shotgun (WGS) entry which is preliminary data.</text>
</comment>
<dbReference type="RefSeq" id="WP_105930127.1">
    <property type="nucleotide sequence ID" value="NZ_PVNO01000010.1"/>
</dbReference>
<sequence>MRIRLTKLHLKNFKAFDEISISPNESFNIIIGENSAGKSTIFEAIQLWEKCYSAYIQASKKKFYQTGGNHRYINYQELDFLRITDDNDLFHHGRARGAEVSLTLKIDDEEYKLGFKVSTPSSISNAFFRVNPIFFEDFIRFAEKLVENNKTLDEAVFIYQTRPVAGVLQYEPYLNEAQVTKKIQKGLSHEVLRNKIIAKRDSLQQLQEAISDILEKQVKFDLPPRTRARTDEYVSIKVSIGDGKKQDLHLQGSGFLQIAEILSTVEFLEAPLKLLLVDEPDSHIHTKLQGNLIKHLRGIDDNQFFIISHNDQFVTNAGEGEVFFLSDEAKSEKLLPPIATASFDTIKRALGGVILSLEQLNQAKHIAFVEGPDDAEYLKNINSKLKEITQVSGCLKDVTFFPLRGKDNIVQKIEYNKRTLSSMLRGKTWNAIFDRDFSTDVIDTNLKSLIQGKNCIPFSHNGYCIESVLFSDMPILQRFICSLVDYLPHADVNQLIVSIVRDDIETNICDVNSELNQTVQGRFNSQKRNRPEFEDLEYADVMRSWRRDGIFQTALVMSKPLIKEFVLKLEENLGRSLFLRSSNDDEDISSKLFLAYVDFLDDIENLYPSLTDLFTQLGVLAEAEENAAEEDAA</sequence>
<dbReference type="Pfam" id="PF13304">
    <property type="entry name" value="AAA_21"/>
    <property type="match status" value="1"/>
</dbReference>